<organism evidence="1 2">
    <name type="scientific">Streptomyces chitinivorans</name>
    <dbReference type="NCBI Taxonomy" id="1257027"/>
    <lineage>
        <taxon>Bacteria</taxon>
        <taxon>Bacillati</taxon>
        <taxon>Actinomycetota</taxon>
        <taxon>Actinomycetes</taxon>
        <taxon>Kitasatosporales</taxon>
        <taxon>Streptomycetaceae</taxon>
        <taxon>Streptomyces</taxon>
    </lineage>
</organism>
<comment type="caution">
    <text evidence="1">The sequence shown here is derived from an EMBL/GenBank/DDBJ whole genome shotgun (WGS) entry which is preliminary data.</text>
</comment>
<gene>
    <name evidence="1" type="ORF">ACG5V6_27395</name>
</gene>
<dbReference type="EMBL" id="JBIHMK010000183">
    <property type="protein sequence ID" value="MFH0251921.1"/>
    <property type="molecule type" value="Genomic_DNA"/>
</dbReference>
<name>A0ABW7I170_9ACTN</name>
<reference evidence="1 2" key="1">
    <citation type="submission" date="2024-10" db="EMBL/GenBank/DDBJ databases">
        <authorList>
            <person name="Cho J.-C."/>
        </authorList>
    </citation>
    <scope>NUCLEOTIDE SEQUENCE [LARGE SCALE GENOMIC DNA]</scope>
    <source>
        <strain evidence="1 2">KCTC29696</strain>
    </source>
</reference>
<evidence type="ECO:0000313" key="2">
    <source>
        <dbReference type="Proteomes" id="UP001607069"/>
    </source>
</evidence>
<sequence length="99" mass="9811">MHGANTARKAVAELIGGARAGRGGALLVRAEPGLGAGALLDHAAASFERAGPGGTVLRARGVAAETAVPYSGLHALLRPVADRAAPDDPRTAALVRALT</sequence>
<protein>
    <submittedName>
        <fullName evidence="1">Helix-turn-helix transcriptional regulator</fullName>
    </submittedName>
</protein>
<evidence type="ECO:0000313" key="1">
    <source>
        <dbReference type="EMBL" id="MFH0251921.1"/>
    </source>
</evidence>
<proteinExistence type="predicted"/>
<accession>A0ABW7I170</accession>
<feature type="non-terminal residue" evidence="1">
    <location>
        <position position="99"/>
    </location>
</feature>
<dbReference type="Proteomes" id="UP001607069">
    <property type="component" value="Unassembled WGS sequence"/>
</dbReference>
<keyword evidence="2" id="KW-1185">Reference proteome</keyword>